<dbReference type="PROSITE" id="PS50026">
    <property type="entry name" value="EGF_3"/>
    <property type="match status" value="2"/>
</dbReference>
<dbReference type="InterPro" id="IPR000742">
    <property type="entry name" value="EGF"/>
</dbReference>
<dbReference type="InterPro" id="IPR050906">
    <property type="entry name" value="Notch_signaling"/>
</dbReference>
<dbReference type="InterPro" id="IPR013320">
    <property type="entry name" value="ConA-like_dom_sf"/>
</dbReference>
<feature type="domain" description="EGF-like" evidence="5">
    <location>
        <begin position="235"/>
        <end position="267"/>
    </location>
</feature>
<gene>
    <name evidence="6" type="ORF">AKO1_009511</name>
</gene>
<evidence type="ECO:0000259" key="5">
    <source>
        <dbReference type="PROSITE" id="PS50026"/>
    </source>
</evidence>
<feature type="signal peptide" evidence="4">
    <location>
        <begin position="1"/>
        <end position="22"/>
    </location>
</feature>
<reference evidence="6 7" key="1">
    <citation type="submission" date="2024-03" db="EMBL/GenBank/DDBJ databases">
        <title>The Acrasis kona genome and developmental transcriptomes reveal deep origins of eukaryotic multicellular pathways.</title>
        <authorList>
            <person name="Sheikh S."/>
            <person name="Fu C.-J."/>
            <person name="Brown M.W."/>
            <person name="Baldauf S.L."/>
        </authorList>
    </citation>
    <scope>NUCLEOTIDE SEQUENCE [LARGE SCALE GENOMIC DNA]</scope>
    <source>
        <strain evidence="6 7">ATCC MYA-3509</strain>
    </source>
</reference>
<comment type="caution">
    <text evidence="6">The sequence shown here is derived from an EMBL/GenBank/DDBJ whole genome shotgun (WGS) entry which is preliminary data.</text>
</comment>
<feature type="domain" description="EGF-like" evidence="5">
    <location>
        <begin position="460"/>
        <end position="492"/>
    </location>
</feature>
<evidence type="ECO:0000256" key="3">
    <source>
        <dbReference type="PROSITE-ProRule" id="PRU00076"/>
    </source>
</evidence>
<feature type="chain" id="PRO_5043722048" description="EGF-like domain-containing protein" evidence="4">
    <location>
        <begin position="23"/>
        <end position="609"/>
    </location>
</feature>
<feature type="disulfide bond" evidence="3">
    <location>
        <begin position="482"/>
        <end position="491"/>
    </location>
</feature>
<protein>
    <recommendedName>
        <fullName evidence="5">EGF-like domain-containing protein</fullName>
    </recommendedName>
</protein>
<keyword evidence="1 4" id="KW-0732">Signal</keyword>
<evidence type="ECO:0000256" key="1">
    <source>
        <dbReference type="ARBA" id="ARBA00022729"/>
    </source>
</evidence>
<dbReference type="SUPFAM" id="SSF49899">
    <property type="entry name" value="Concanavalin A-like lectins/glucanases"/>
    <property type="match status" value="1"/>
</dbReference>
<name>A0AAW2ZKU0_9EUKA</name>
<dbReference type="PROSITE" id="PS00022">
    <property type="entry name" value="EGF_1"/>
    <property type="match status" value="3"/>
</dbReference>
<dbReference type="Gene3D" id="2.60.120.200">
    <property type="match status" value="1"/>
</dbReference>
<dbReference type="Gene3D" id="2.10.25.10">
    <property type="entry name" value="Laminin"/>
    <property type="match status" value="2"/>
</dbReference>
<evidence type="ECO:0000313" key="6">
    <source>
        <dbReference type="EMBL" id="KAL0490472.1"/>
    </source>
</evidence>
<dbReference type="SMART" id="SM00560">
    <property type="entry name" value="LamGL"/>
    <property type="match status" value="1"/>
</dbReference>
<dbReference type="PANTHER" id="PTHR24044:SF417">
    <property type="entry name" value="WEARY, ISOFORM B"/>
    <property type="match status" value="1"/>
</dbReference>
<keyword evidence="2 3" id="KW-1015">Disulfide bond</keyword>
<keyword evidence="3" id="KW-0245">EGF-like domain</keyword>
<dbReference type="PROSITE" id="PS51257">
    <property type="entry name" value="PROKAR_LIPOPROTEIN"/>
    <property type="match status" value="1"/>
</dbReference>
<sequence length="609" mass="65151">MDAKFVLCLAVVVLTLTSPSLSQSCYATDSSCVLRYTLSEGVGQSINDTSPTPINNRGVLNGVTWASDNMPAPGFPNSLYFGGANAWVNISSNTVIDISSSFTVSLWLKTTSASTTIQTVLTIGMPDTTANNFIISCSAANLWSASYSGSKITWATQPTNGIWFHLLATFNSTSSMFQLYVNGAMVSSSSTAAFMPTADTIYFGNFPGTSENYIGFATGLQMFQSAFGATQVANNYLNSASPCSGYGVCTASNTCSCYVGFSGRSCQYWNCSGLSSFSPNVCSGFGSCNVPLSVYGSRASSASPIVSFSNSSASSFFNVIGATFSNQRIDNFYASSTFNNLTAGRYLGSVTGPKLVLNDGEVIKNITINTNAQGQIVYLLFATSSQRNISFLNSSTSYSNIARYFLSNIEYVVNIYGTYVPFNSNYVLGALEVTTSYNPVCTCPPGYTGANCQIWSCYGKLNSDSSVCSSNGTCTDIDTCTCEPGFYGNQCQYWYCRNIPNNQTNVCNNGTCSSPSLYKLYDGVKDTLVPSNNYFNYNATFGAIDSFSFYSGDSNLVYNVMLGQNGLVNSPKYGTTPGGGTTISFYMQPGLETIVRVYTTYAGYVSSLL</sequence>
<dbReference type="PROSITE" id="PS01186">
    <property type="entry name" value="EGF_2"/>
    <property type="match status" value="3"/>
</dbReference>
<dbReference type="PANTHER" id="PTHR24044">
    <property type="entry name" value="NOTCH LIGAND FAMILY MEMBER"/>
    <property type="match status" value="1"/>
</dbReference>
<evidence type="ECO:0000256" key="2">
    <source>
        <dbReference type="ARBA" id="ARBA00023157"/>
    </source>
</evidence>
<proteinExistence type="predicted"/>
<organism evidence="6 7">
    <name type="scientific">Acrasis kona</name>
    <dbReference type="NCBI Taxonomy" id="1008807"/>
    <lineage>
        <taxon>Eukaryota</taxon>
        <taxon>Discoba</taxon>
        <taxon>Heterolobosea</taxon>
        <taxon>Tetramitia</taxon>
        <taxon>Eutetramitia</taxon>
        <taxon>Acrasidae</taxon>
        <taxon>Acrasis</taxon>
    </lineage>
</organism>
<dbReference type="EMBL" id="JAOPGA020001688">
    <property type="protein sequence ID" value="KAL0490472.1"/>
    <property type="molecule type" value="Genomic_DNA"/>
</dbReference>
<evidence type="ECO:0000313" key="7">
    <source>
        <dbReference type="Proteomes" id="UP001431209"/>
    </source>
</evidence>
<dbReference type="GO" id="GO:0005112">
    <property type="term" value="F:Notch binding"/>
    <property type="evidence" value="ECO:0007669"/>
    <property type="project" value="TreeGrafter"/>
</dbReference>
<dbReference type="AlphaFoldDB" id="A0AAW2ZKU0"/>
<evidence type="ECO:0000256" key="4">
    <source>
        <dbReference type="SAM" id="SignalP"/>
    </source>
</evidence>
<dbReference type="Proteomes" id="UP001431209">
    <property type="component" value="Unassembled WGS sequence"/>
</dbReference>
<comment type="caution">
    <text evidence="3">Lacks conserved residue(s) required for the propagation of feature annotation.</text>
</comment>
<dbReference type="SMART" id="SM00181">
    <property type="entry name" value="EGF"/>
    <property type="match status" value="3"/>
</dbReference>
<accession>A0AAW2ZKU0</accession>
<keyword evidence="7" id="KW-1185">Reference proteome</keyword>
<dbReference type="CDD" id="cd00054">
    <property type="entry name" value="EGF_CA"/>
    <property type="match status" value="1"/>
</dbReference>
<dbReference type="Pfam" id="PF13385">
    <property type="entry name" value="Laminin_G_3"/>
    <property type="match status" value="1"/>
</dbReference>
<feature type="disulfide bond" evidence="3">
    <location>
        <begin position="257"/>
        <end position="266"/>
    </location>
</feature>
<dbReference type="InterPro" id="IPR006558">
    <property type="entry name" value="LamG-like"/>
</dbReference>